<keyword evidence="2" id="KW-1185">Reference proteome</keyword>
<dbReference type="EMBL" id="CAIX01000237">
    <property type="protein sequence ID" value="CCI10420.1"/>
    <property type="molecule type" value="Genomic_DNA"/>
</dbReference>
<sequence length="230" mass="26480">MYIFRTQVYLVVQAICHFVHSYAKCALPENGVICVNKKFAKSWLKLGEYSTFECETYDDENLNMRSITVDISLEPNIDMSECLNTLFVFENGQISISPNYLLAKQPGRTDDYQRTPAEATAYYNNGLKHWRLPIKRIYTFNKGEQDEFVYFSLAPGVKAPKRFAACRVPYYIYFTGDDDTFGLLIFRSQITQVEEGDDWTVGIERMQEAGIRLKRSGAVYTIEIEKAGDI</sequence>
<name>A0A024FTI6_9STRA</name>
<organism evidence="1 2">
    <name type="scientific">Albugo candida</name>
    <dbReference type="NCBI Taxonomy" id="65357"/>
    <lineage>
        <taxon>Eukaryota</taxon>
        <taxon>Sar</taxon>
        <taxon>Stramenopiles</taxon>
        <taxon>Oomycota</taxon>
        <taxon>Peronosporomycetes</taxon>
        <taxon>Albuginales</taxon>
        <taxon>Albuginaceae</taxon>
        <taxon>Albugo</taxon>
    </lineage>
</organism>
<dbReference type="AlphaFoldDB" id="A0A024FTI6"/>
<evidence type="ECO:0000313" key="2">
    <source>
        <dbReference type="Proteomes" id="UP000053237"/>
    </source>
</evidence>
<comment type="caution">
    <text evidence="1">The sequence shown here is derived from an EMBL/GenBank/DDBJ whole genome shotgun (WGS) entry which is preliminary data.</text>
</comment>
<dbReference type="InParanoid" id="A0A024FTI6"/>
<protein>
    <submittedName>
        <fullName evidence="1">Uncharacterized protein</fullName>
    </submittedName>
</protein>
<reference evidence="1 2" key="1">
    <citation type="submission" date="2012-05" db="EMBL/GenBank/DDBJ databases">
        <title>Recombination and specialization in a pathogen metapopulation.</title>
        <authorList>
            <person name="Gardiner A."/>
            <person name="Kemen E."/>
            <person name="Schultz-Larsen T."/>
            <person name="MacLean D."/>
            <person name="Van Oosterhout C."/>
            <person name="Jones J.D.G."/>
        </authorList>
    </citation>
    <scope>NUCLEOTIDE SEQUENCE [LARGE SCALE GENOMIC DNA]</scope>
    <source>
        <strain evidence="1 2">Ac Nc2</strain>
    </source>
</reference>
<gene>
    <name evidence="1" type="ORF">BN9_097740</name>
</gene>
<dbReference type="Proteomes" id="UP000053237">
    <property type="component" value="Unassembled WGS sequence"/>
</dbReference>
<accession>A0A024FTI6</accession>
<evidence type="ECO:0000313" key="1">
    <source>
        <dbReference type="EMBL" id="CCI10420.1"/>
    </source>
</evidence>
<proteinExistence type="predicted"/>